<name>A0A502GEY1_9PROT</name>
<comment type="caution">
    <text evidence="1">The sequence shown here is derived from an EMBL/GenBank/DDBJ whole genome shotgun (WGS) entry which is preliminary data.</text>
</comment>
<gene>
    <name evidence="1" type="ORF">EAH89_03470</name>
</gene>
<keyword evidence="2" id="KW-1185">Reference proteome</keyword>
<dbReference type="RefSeq" id="WP_140881371.1">
    <property type="nucleotide sequence ID" value="NZ_RCZP01000002.1"/>
</dbReference>
<evidence type="ECO:0000313" key="2">
    <source>
        <dbReference type="Proteomes" id="UP000317078"/>
    </source>
</evidence>
<protein>
    <submittedName>
        <fullName evidence="1">Uncharacterized protein</fullName>
    </submittedName>
</protein>
<sequence>MQRHSFEIGQNVELVAGVLTPPGMTGHYIITRLLPNDAADREYRVKSERDGHERVVRESQLRLGAVSALGKGWPVVG</sequence>
<proteinExistence type="predicted"/>
<dbReference type="AlphaFoldDB" id="A0A502GEY1"/>
<reference evidence="1 2" key="1">
    <citation type="journal article" date="2019" name="Environ. Microbiol.">
        <title>Species interactions and distinct microbial communities in high Arctic permafrost affected cryosols are associated with the CH4 and CO2 gas fluxes.</title>
        <authorList>
            <person name="Altshuler I."/>
            <person name="Hamel J."/>
            <person name="Turney S."/>
            <person name="Magnuson E."/>
            <person name="Levesque R."/>
            <person name="Greer C."/>
            <person name="Whyte L.G."/>
        </authorList>
    </citation>
    <scope>NUCLEOTIDE SEQUENCE [LARGE SCALE GENOMIC DNA]</scope>
    <source>
        <strain evidence="1 2">S9.3B</strain>
    </source>
</reference>
<accession>A0A502GEY1</accession>
<dbReference type="OrthoDB" id="8455641at2"/>
<dbReference type="EMBL" id="RCZP01000002">
    <property type="protein sequence ID" value="TPG60444.1"/>
    <property type="molecule type" value="Genomic_DNA"/>
</dbReference>
<evidence type="ECO:0000313" key="1">
    <source>
        <dbReference type="EMBL" id="TPG60444.1"/>
    </source>
</evidence>
<dbReference type="Proteomes" id="UP000317078">
    <property type="component" value="Unassembled WGS sequence"/>
</dbReference>
<organism evidence="1 2">
    <name type="scientific">Muricoccus nepalensis</name>
    <dbReference type="NCBI Taxonomy" id="1854500"/>
    <lineage>
        <taxon>Bacteria</taxon>
        <taxon>Pseudomonadati</taxon>
        <taxon>Pseudomonadota</taxon>
        <taxon>Alphaproteobacteria</taxon>
        <taxon>Acetobacterales</taxon>
        <taxon>Roseomonadaceae</taxon>
        <taxon>Muricoccus</taxon>
    </lineage>
</organism>